<name>I3W074_ACEPA</name>
<evidence type="ECO:0000256" key="3">
    <source>
        <dbReference type="ARBA" id="ARBA00022989"/>
    </source>
</evidence>
<dbReference type="RefSeq" id="WP_015062351.1">
    <property type="nucleotide sequence ID" value="NC_019337.1"/>
</dbReference>
<organism evidence="6">
    <name type="scientific">Acetobacter pasteurianus</name>
    <name type="common">Acetobacter turbidans</name>
    <dbReference type="NCBI Taxonomy" id="438"/>
    <lineage>
        <taxon>Bacteria</taxon>
        <taxon>Pseudomonadati</taxon>
        <taxon>Pseudomonadota</taxon>
        <taxon>Alphaproteobacteria</taxon>
        <taxon>Acetobacterales</taxon>
        <taxon>Acetobacteraceae</taxon>
        <taxon>Acetobacter</taxon>
    </lineage>
</organism>
<dbReference type="AlphaFoldDB" id="I3W074"/>
<keyword evidence="2 5" id="KW-0812">Transmembrane</keyword>
<protein>
    <recommendedName>
        <fullName evidence="7">Type IV secretion system protein VirB3</fullName>
    </recommendedName>
</protein>
<evidence type="ECO:0000313" key="6">
    <source>
        <dbReference type="EMBL" id="AFK89001.1"/>
    </source>
</evidence>
<reference evidence="6" key="1">
    <citation type="submission" date="2012-01" db="EMBL/GenBank/DDBJ databases">
        <authorList>
            <person name="Summers A.O."/>
            <person name="Wireman J."/>
        </authorList>
    </citation>
    <scope>NUCLEOTIDE SEQUENCE</scope>
    <source>
        <strain evidence="6">AC2-58</strain>
        <plasmid evidence="6">pAC258-29</plasmid>
    </source>
</reference>
<keyword evidence="3 5" id="KW-1133">Transmembrane helix</keyword>
<geneLocation type="plasmid" evidence="6">
    <name>pAC258-29</name>
</geneLocation>
<evidence type="ECO:0000256" key="2">
    <source>
        <dbReference type="ARBA" id="ARBA00022692"/>
    </source>
</evidence>
<evidence type="ECO:0000256" key="1">
    <source>
        <dbReference type="ARBA" id="ARBA00004370"/>
    </source>
</evidence>
<feature type="transmembrane region" description="Helical" evidence="5">
    <location>
        <begin position="30"/>
        <end position="49"/>
    </location>
</feature>
<evidence type="ECO:0008006" key="7">
    <source>
        <dbReference type="Google" id="ProtNLM"/>
    </source>
</evidence>
<proteinExistence type="predicted"/>
<dbReference type="GO" id="GO:0016020">
    <property type="term" value="C:membrane"/>
    <property type="evidence" value="ECO:0007669"/>
    <property type="project" value="UniProtKB-SubCell"/>
</dbReference>
<dbReference type="InterPro" id="IPR007792">
    <property type="entry name" value="T4SS_VirB3/TrbD/AvhB"/>
</dbReference>
<evidence type="ECO:0000256" key="4">
    <source>
        <dbReference type="ARBA" id="ARBA00023136"/>
    </source>
</evidence>
<comment type="subcellular location">
    <subcellularLocation>
        <location evidence="1">Membrane</location>
    </subcellularLocation>
</comment>
<evidence type="ECO:0000256" key="5">
    <source>
        <dbReference type="SAM" id="Phobius"/>
    </source>
</evidence>
<keyword evidence="4 5" id="KW-0472">Membrane</keyword>
<sequence>MSSRFDAERLPTDQIALADTRPVLIAGMPFWFFFATLFGPAVVVALTMFLGEPNAWFFVMSIPMAIIGRRLVARDVNRPRILYLWIITGSAFAPRQKGKGEVLPVLPKKPNPWAGYTDD</sequence>
<dbReference type="EMBL" id="JQ418523">
    <property type="protein sequence ID" value="AFK89001.1"/>
    <property type="molecule type" value="Genomic_DNA"/>
</dbReference>
<feature type="transmembrane region" description="Helical" evidence="5">
    <location>
        <begin position="55"/>
        <end position="72"/>
    </location>
</feature>
<accession>I3W074</accession>
<keyword evidence="6" id="KW-0614">Plasmid</keyword>
<dbReference type="Pfam" id="PF05101">
    <property type="entry name" value="VirB3"/>
    <property type="match status" value="1"/>
</dbReference>